<sequence>MPTPYQTPIGSFTRKSTFFWAAVGATVGLANLWQFPYLASLHGGGLFVLIYLACVLVVTLPLMVTEASFGRYARHGIVLAMDGFVRSAQVSRLWMLAGRLSILAAFLVLSFTAVFGAIALAYMFYGAMGYFADADASGATGILTDLVSDPRNYRVFMGWHAAFLILVAWVSIQGVVKGVERTLRVVVPGTLLLMIALFSLAAWQGKMDGSVSQILEMHPDDVSIESVKAALFHAFFTLGLGMGVWSIFGAYTAPNTRLKRSILAAVLMDTLVAMMAGMMIFSVAAGDVSLDGERGFSLLFVSLPVALAQLPGSQFVIAAVFLLVVLIVWTTSICLLEPVVGWFREWTGSPRGWSALLIGLGAWFVGLASLLSFNVWSQERLAGATIFRWLELITGGLLIPIVAVLICVFTGWCLTRSFSHRILGKTPALFAAIWYWVMRLVLPVVVAYIGILYTSFSLNSLCIDGNSAMWCQKPEPVVAQPGTDEAEGAADTGEDGPGPDENETGGSAVIDVVPGETPAAEEIEETGEVDEGVEGRENAPKEDDILYHSV</sequence>
<feature type="transmembrane region" description="Helical" evidence="7">
    <location>
        <begin position="102"/>
        <end position="125"/>
    </location>
</feature>
<dbReference type="STRING" id="1137280.D777_02553"/>
<feature type="transmembrane region" description="Helical" evidence="7">
    <location>
        <begin position="427"/>
        <end position="453"/>
    </location>
</feature>
<dbReference type="InterPro" id="IPR000175">
    <property type="entry name" value="Na/ntran_symport"/>
</dbReference>
<dbReference type="InterPro" id="IPR047218">
    <property type="entry name" value="YocR/YhdH-like"/>
</dbReference>
<feature type="region of interest" description="Disordered" evidence="6">
    <location>
        <begin position="480"/>
        <end position="550"/>
    </location>
</feature>
<feature type="transmembrane region" description="Helical" evidence="7">
    <location>
        <begin position="352"/>
        <end position="373"/>
    </location>
</feature>
<evidence type="ECO:0008006" key="10">
    <source>
        <dbReference type="Google" id="ProtNLM"/>
    </source>
</evidence>
<dbReference type="NCBIfam" id="NF037979">
    <property type="entry name" value="Na_transp"/>
    <property type="match status" value="1"/>
</dbReference>
<dbReference type="InterPro" id="IPR037272">
    <property type="entry name" value="SNS_sf"/>
</dbReference>
<feature type="transmembrane region" description="Helical" evidence="7">
    <location>
        <begin position="393"/>
        <end position="415"/>
    </location>
</feature>
<gene>
    <name evidence="8" type="ORF">D777_02553</name>
</gene>
<dbReference type="PANTHER" id="PTHR42948">
    <property type="entry name" value="TRANSPORTER"/>
    <property type="match status" value="1"/>
</dbReference>
<comment type="subcellular location">
    <subcellularLocation>
        <location evidence="1">Membrane</location>
        <topology evidence="1">Multi-pass membrane protein</topology>
    </subcellularLocation>
</comment>
<dbReference type="PROSITE" id="PS50267">
    <property type="entry name" value="NA_NEUROTRAN_SYMP_3"/>
    <property type="match status" value="1"/>
</dbReference>
<name>A0A072MZH6_9GAMM</name>
<evidence type="ECO:0000256" key="3">
    <source>
        <dbReference type="ARBA" id="ARBA00022692"/>
    </source>
</evidence>
<accession>A0A072MZH6</accession>
<evidence type="ECO:0000256" key="7">
    <source>
        <dbReference type="SAM" id="Phobius"/>
    </source>
</evidence>
<dbReference type="CDD" id="cd10336">
    <property type="entry name" value="SLC6sbd_Tyt1-Like"/>
    <property type="match status" value="1"/>
</dbReference>
<feature type="transmembrane region" description="Helical" evidence="7">
    <location>
        <begin position="315"/>
        <end position="340"/>
    </location>
</feature>
<dbReference type="AlphaFoldDB" id="A0A072MZH6"/>
<evidence type="ECO:0000256" key="6">
    <source>
        <dbReference type="SAM" id="MobiDB-lite"/>
    </source>
</evidence>
<keyword evidence="2" id="KW-0813">Transport</keyword>
<feature type="transmembrane region" description="Helical" evidence="7">
    <location>
        <begin position="263"/>
        <end position="285"/>
    </location>
</feature>
<dbReference type="PANTHER" id="PTHR42948:SF1">
    <property type="entry name" value="TRANSPORTER"/>
    <property type="match status" value="1"/>
</dbReference>
<evidence type="ECO:0000256" key="1">
    <source>
        <dbReference type="ARBA" id="ARBA00004141"/>
    </source>
</evidence>
<keyword evidence="3 7" id="KW-0812">Transmembrane</keyword>
<organism evidence="8 9">
    <name type="scientific">Marinobacter nitratireducens</name>
    <dbReference type="NCBI Taxonomy" id="1137280"/>
    <lineage>
        <taxon>Bacteria</taxon>
        <taxon>Pseudomonadati</taxon>
        <taxon>Pseudomonadota</taxon>
        <taxon>Gammaproteobacteria</taxon>
        <taxon>Pseudomonadales</taxon>
        <taxon>Marinobacteraceae</taxon>
        <taxon>Marinobacter</taxon>
    </lineage>
</organism>
<comment type="caution">
    <text evidence="8">The sequence shown here is derived from an EMBL/GenBank/DDBJ whole genome shotgun (WGS) entry which is preliminary data.</text>
</comment>
<dbReference type="Proteomes" id="UP000035057">
    <property type="component" value="Unassembled WGS sequence"/>
</dbReference>
<feature type="compositionally biased region" description="Acidic residues" evidence="6">
    <location>
        <begin position="484"/>
        <end position="503"/>
    </location>
</feature>
<evidence type="ECO:0000256" key="4">
    <source>
        <dbReference type="ARBA" id="ARBA00022989"/>
    </source>
</evidence>
<dbReference type="RefSeq" id="WP_036132403.1">
    <property type="nucleotide sequence ID" value="NZ_ANIE01000007.1"/>
</dbReference>
<keyword evidence="9" id="KW-1185">Reference proteome</keyword>
<feature type="transmembrane region" description="Helical" evidence="7">
    <location>
        <begin position="230"/>
        <end position="251"/>
    </location>
</feature>
<keyword evidence="5 7" id="KW-0472">Membrane</keyword>
<feature type="transmembrane region" description="Helical" evidence="7">
    <location>
        <begin position="45"/>
        <end position="64"/>
    </location>
</feature>
<evidence type="ECO:0000313" key="9">
    <source>
        <dbReference type="Proteomes" id="UP000035057"/>
    </source>
</evidence>
<proteinExistence type="predicted"/>
<dbReference type="PRINTS" id="PR00176">
    <property type="entry name" value="NANEUSMPORT"/>
</dbReference>
<dbReference type="PATRIC" id="fig|1137280.3.peg.2370"/>
<feature type="transmembrane region" description="Helical" evidence="7">
    <location>
        <begin position="183"/>
        <end position="203"/>
    </location>
</feature>
<protein>
    <recommendedName>
        <fullName evidence="10">Sodium-dependent transporter</fullName>
    </recommendedName>
</protein>
<feature type="compositionally biased region" description="Acidic residues" evidence="6">
    <location>
        <begin position="519"/>
        <end position="532"/>
    </location>
</feature>
<dbReference type="SUPFAM" id="SSF161070">
    <property type="entry name" value="SNF-like"/>
    <property type="match status" value="1"/>
</dbReference>
<evidence type="ECO:0000256" key="5">
    <source>
        <dbReference type="ARBA" id="ARBA00023136"/>
    </source>
</evidence>
<feature type="transmembrane region" description="Helical" evidence="7">
    <location>
        <begin position="18"/>
        <end position="39"/>
    </location>
</feature>
<feature type="transmembrane region" description="Helical" evidence="7">
    <location>
        <begin position="156"/>
        <end position="176"/>
    </location>
</feature>
<dbReference type="GO" id="GO:0016020">
    <property type="term" value="C:membrane"/>
    <property type="evidence" value="ECO:0007669"/>
    <property type="project" value="UniProtKB-SubCell"/>
</dbReference>
<keyword evidence="4 7" id="KW-1133">Transmembrane helix</keyword>
<dbReference type="OrthoDB" id="9762833at2"/>
<evidence type="ECO:0000256" key="2">
    <source>
        <dbReference type="ARBA" id="ARBA00022448"/>
    </source>
</evidence>
<dbReference type="EMBL" id="ANIE01000007">
    <property type="protein sequence ID" value="KEF30611.1"/>
    <property type="molecule type" value="Genomic_DNA"/>
</dbReference>
<feature type="compositionally biased region" description="Basic and acidic residues" evidence="6">
    <location>
        <begin position="533"/>
        <end position="550"/>
    </location>
</feature>
<dbReference type="Pfam" id="PF00209">
    <property type="entry name" value="SNF"/>
    <property type="match status" value="2"/>
</dbReference>
<evidence type="ECO:0000313" key="8">
    <source>
        <dbReference type="EMBL" id="KEF30611.1"/>
    </source>
</evidence>
<reference evidence="8 9" key="1">
    <citation type="submission" date="2012-12" db="EMBL/GenBank/DDBJ databases">
        <title>Genome assembly of Marinobacter sp. AK21.</title>
        <authorList>
            <person name="Khatri I."/>
            <person name="Kumar R."/>
            <person name="Vaidya B."/>
            <person name="Subramanian S."/>
            <person name="Pinnaka A."/>
        </authorList>
    </citation>
    <scope>NUCLEOTIDE SEQUENCE [LARGE SCALE GENOMIC DNA]</scope>
    <source>
        <strain evidence="8 9">AK21</strain>
    </source>
</reference>